<feature type="compositionally biased region" description="Basic and acidic residues" evidence="1">
    <location>
        <begin position="251"/>
        <end position="265"/>
    </location>
</feature>
<keyword evidence="2" id="KW-0812">Transmembrane</keyword>
<name>A0ABU6XFN4_9FABA</name>
<feature type="compositionally biased region" description="Pro residues" evidence="1">
    <location>
        <begin position="278"/>
        <end position="292"/>
    </location>
</feature>
<feature type="region of interest" description="Disordered" evidence="1">
    <location>
        <begin position="248"/>
        <end position="304"/>
    </location>
</feature>
<evidence type="ECO:0000256" key="2">
    <source>
        <dbReference type="SAM" id="Phobius"/>
    </source>
</evidence>
<feature type="region of interest" description="Disordered" evidence="1">
    <location>
        <begin position="24"/>
        <end position="47"/>
    </location>
</feature>
<organism evidence="4 5">
    <name type="scientific">Stylosanthes scabra</name>
    <dbReference type="NCBI Taxonomy" id="79078"/>
    <lineage>
        <taxon>Eukaryota</taxon>
        <taxon>Viridiplantae</taxon>
        <taxon>Streptophyta</taxon>
        <taxon>Embryophyta</taxon>
        <taxon>Tracheophyta</taxon>
        <taxon>Spermatophyta</taxon>
        <taxon>Magnoliopsida</taxon>
        <taxon>eudicotyledons</taxon>
        <taxon>Gunneridae</taxon>
        <taxon>Pentapetalae</taxon>
        <taxon>rosids</taxon>
        <taxon>fabids</taxon>
        <taxon>Fabales</taxon>
        <taxon>Fabaceae</taxon>
        <taxon>Papilionoideae</taxon>
        <taxon>50 kb inversion clade</taxon>
        <taxon>dalbergioids sensu lato</taxon>
        <taxon>Dalbergieae</taxon>
        <taxon>Pterocarpus clade</taxon>
        <taxon>Stylosanthes</taxon>
    </lineage>
</organism>
<accession>A0ABU6XFN4</accession>
<evidence type="ECO:0000259" key="3">
    <source>
        <dbReference type="Pfam" id="PF20167"/>
    </source>
</evidence>
<evidence type="ECO:0000313" key="4">
    <source>
        <dbReference type="EMBL" id="MED6195956.1"/>
    </source>
</evidence>
<gene>
    <name evidence="4" type="ORF">PIB30_042704</name>
</gene>
<dbReference type="InterPro" id="IPR046796">
    <property type="entry name" value="Transposase_32_dom"/>
</dbReference>
<comment type="caution">
    <text evidence="4">The sequence shown here is derived from an EMBL/GenBank/DDBJ whole genome shotgun (WGS) entry which is preliminary data.</text>
</comment>
<dbReference type="Proteomes" id="UP001341840">
    <property type="component" value="Unassembled WGS sequence"/>
</dbReference>
<evidence type="ECO:0000313" key="5">
    <source>
        <dbReference type="Proteomes" id="UP001341840"/>
    </source>
</evidence>
<feature type="transmembrane region" description="Helical" evidence="2">
    <location>
        <begin position="186"/>
        <end position="205"/>
    </location>
</feature>
<dbReference type="EMBL" id="JASCZI010211693">
    <property type="protein sequence ID" value="MED6195956.1"/>
    <property type="molecule type" value="Genomic_DNA"/>
</dbReference>
<keyword evidence="2" id="KW-0472">Membrane</keyword>
<proteinExistence type="predicted"/>
<protein>
    <recommendedName>
        <fullName evidence="3">Putative plant transposon protein domain-containing protein</fullName>
    </recommendedName>
</protein>
<sequence length="336" mass="38582">MSNLRTINKSARWEATHHVARTKRVDNTPLPAPRTCRTRAASQEGARREASPFSEVVFDSWEQYERSKKVFLRGVVCERRIRFSRPKQDYMRERLEELGWLFMYNELHRINITLVCEFYSNFSSVNQQTVFLRGKEISFTEDSLHQFLGINVPPPTKEQHAYEQTLADRHMSTLDLTRPIKYHTTFSLNMALFIFTLMVGGRIHLTRIIHDFMYHAAVGPSDQRLPFPLLITRLAAAFDVVPSPEDEYLDIPEKDRDCPFGDGKGEKRKARKGDIVQPPTPIPPPIHEPQAPPQTIAAASSSTAPAADPFKKIMKFPNLLHISSSESKQYTNDEED</sequence>
<evidence type="ECO:0000256" key="1">
    <source>
        <dbReference type="SAM" id="MobiDB-lite"/>
    </source>
</evidence>
<dbReference type="Pfam" id="PF20167">
    <property type="entry name" value="Transposase_32"/>
    <property type="match status" value="1"/>
</dbReference>
<reference evidence="4 5" key="1">
    <citation type="journal article" date="2023" name="Plants (Basel)">
        <title>Bridging the Gap: Combining Genomics and Transcriptomics Approaches to Understand Stylosanthes scabra, an Orphan Legume from the Brazilian Caatinga.</title>
        <authorList>
            <person name="Ferreira-Neto J.R.C."/>
            <person name="da Silva M.D."/>
            <person name="Binneck E."/>
            <person name="de Melo N.F."/>
            <person name="da Silva R.H."/>
            <person name="de Melo A.L.T.M."/>
            <person name="Pandolfi V."/>
            <person name="Bustamante F.O."/>
            <person name="Brasileiro-Vidal A.C."/>
            <person name="Benko-Iseppon A.M."/>
        </authorList>
    </citation>
    <scope>NUCLEOTIDE SEQUENCE [LARGE SCALE GENOMIC DNA]</scope>
    <source>
        <tissue evidence="4">Leaves</tissue>
    </source>
</reference>
<keyword evidence="2" id="KW-1133">Transmembrane helix</keyword>
<keyword evidence="5" id="KW-1185">Reference proteome</keyword>
<feature type="domain" description="Putative plant transposon protein" evidence="3">
    <location>
        <begin position="97"/>
        <end position="240"/>
    </location>
</feature>
<feature type="compositionally biased region" description="Low complexity" evidence="1">
    <location>
        <begin position="293"/>
        <end position="304"/>
    </location>
</feature>